<proteinExistence type="predicted"/>
<organism evidence="6">
    <name type="scientific">uncultured Chloroflexota bacterium</name>
    <dbReference type="NCBI Taxonomy" id="166587"/>
    <lineage>
        <taxon>Bacteria</taxon>
        <taxon>Bacillati</taxon>
        <taxon>Chloroflexota</taxon>
        <taxon>environmental samples</taxon>
    </lineage>
</organism>
<dbReference type="Pfam" id="PF00196">
    <property type="entry name" value="GerE"/>
    <property type="match status" value="1"/>
</dbReference>
<accession>A0A6J4KHU7</accession>
<dbReference type="InterPro" id="IPR039420">
    <property type="entry name" value="WalR-like"/>
</dbReference>
<evidence type="ECO:0000259" key="5">
    <source>
        <dbReference type="PROSITE" id="PS50110"/>
    </source>
</evidence>
<dbReference type="InterPro" id="IPR000792">
    <property type="entry name" value="Tscrpt_reg_LuxR_C"/>
</dbReference>
<dbReference type="GO" id="GO:0006355">
    <property type="term" value="P:regulation of DNA-templated transcription"/>
    <property type="evidence" value="ECO:0007669"/>
    <property type="project" value="InterPro"/>
</dbReference>
<evidence type="ECO:0000256" key="2">
    <source>
        <dbReference type="ARBA" id="ARBA00023125"/>
    </source>
</evidence>
<dbReference type="SUPFAM" id="SSF46894">
    <property type="entry name" value="C-terminal effector domain of the bipartite response regulators"/>
    <property type="match status" value="1"/>
</dbReference>
<dbReference type="InterPro" id="IPR058245">
    <property type="entry name" value="NreC/VraR/RcsB-like_REC"/>
</dbReference>
<dbReference type="PROSITE" id="PS50043">
    <property type="entry name" value="HTH_LUXR_2"/>
    <property type="match status" value="1"/>
</dbReference>
<keyword evidence="1 3" id="KW-0597">Phosphoprotein</keyword>
<dbReference type="CDD" id="cd06170">
    <property type="entry name" value="LuxR_C_like"/>
    <property type="match status" value="1"/>
</dbReference>
<evidence type="ECO:0000259" key="4">
    <source>
        <dbReference type="PROSITE" id="PS50043"/>
    </source>
</evidence>
<dbReference type="SUPFAM" id="SSF52172">
    <property type="entry name" value="CheY-like"/>
    <property type="match status" value="1"/>
</dbReference>
<dbReference type="SMART" id="SM00421">
    <property type="entry name" value="HTH_LUXR"/>
    <property type="match status" value="1"/>
</dbReference>
<dbReference type="Gene3D" id="3.40.50.2300">
    <property type="match status" value="1"/>
</dbReference>
<protein>
    <submittedName>
        <fullName evidence="6">Two-component transcriptional response regulator, LuxR family</fullName>
    </submittedName>
</protein>
<dbReference type="EMBL" id="CADCTC010000314">
    <property type="protein sequence ID" value="CAA9305390.1"/>
    <property type="molecule type" value="Genomic_DNA"/>
</dbReference>
<reference evidence="6" key="1">
    <citation type="submission" date="2020-02" db="EMBL/GenBank/DDBJ databases">
        <authorList>
            <person name="Meier V. D."/>
        </authorList>
    </citation>
    <scope>NUCLEOTIDE SEQUENCE</scope>
    <source>
        <strain evidence="6">AVDCRST_MAG77</strain>
    </source>
</reference>
<evidence type="ECO:0000313" key="6">
    <source>
        <dbReference type="EMBL" id="CAA9305390.1"/>
    </source>
</evidence>
<dbReference type="GO" id="GO:0000160">
    <property type="term" value="P:phosphorelay signal transduction system"/>
    <property type="evidence" value="ECO:0007669"/>
    <property type="project" value="InterPro"/>
</dbReference>
<feature type="modified residue" description="4-aspartylphosphate" evidence="3">
    <location>
        <position position="56"/>
    </location>
</feature>
<dbReference type="PROSITE" id="PS50110">
    <property type="entry name" value="RESPONSE_REGULATORY"/>
    <property type="match status" value="1"/>
</dbReference>
<dbReference type="InterPro" id="IPR016032">
    <property type="entry name" value="Sig_transdc_resp-reg_C-effctor"/>
</dbReference>
<dbReference type="SMART" id="SM00448">
    <property type="entry name" value="REC"/>
    <property type="match status" value="1"/>
</dbReference>
<dbReference type="AlphaFoldDB" id="A0A6J4KHU7"/>
<name>A0A6J4KHU7_9CHLR</name>
<keyword evidence="2" id="KW-0238">DNA-binding</keyword>
<sequence length="225" mass="24831">MDEARVLLADDHTLFRKGLRTLLERMEGVEVVGEASSGEEAVERARELVPDVILMDVKMPGMSGIEAARRVVAENPHIGVVLVTMFDDAESVFAGMRAGARGYVLKEAEPEELRRAIDAAARGEVMLAPKIAEKLLRQFEPARERGQPDVPYEELTQREREVLQLAAGGLSNKEIGVRLVISEKTVKNHTANIFSKLQVNDRTQAVLLALRRGLVTLPPEESDKA</sequence>
<evidence type="ECO:0000256" key="3">
    <source>
        <dbReference type="PROSITE-ProRule" id="PRU00169"/>
    </source>
</evidence>
<dbReference type="Pfam" id="PF00072">
    <property type="entry name" value="Response_reg"/>
    <property type="match status" value="1"/>
</dbReference>
<dbReference type="PROSITE" id="PS00622">
    <property type="entry name" value="HTH_LUXR_1"/>
    <property type="match status" value="1"/>
</dbReference>
<dbReference type="InterPro" id="IPR001789">
    <property type="entry name" value="Sig_transdc_resp-reg_receiver"/>
</dbReference>
<gene>
    <name evidence="6" type="ORF">AVDCRST_MAG77-6046</name>
</gene>
<feature type="domain" description="HTH luxR-type" evidence="4">
    <location>
        <begin position="148"/>
        <end position="213"/>
    </location>
</feature>
<evidence type="ECO:0000256" key="1">
    <source>
        <dbReference type="ARBA" id="ARBA00022553"/>
    </source>
</evidence>
<dbReference type="PRINTS" id="PR00038">
    <property type="entry name" value="HTHLUXR"/>
</dbReference>
<feature type="domain" description="Response regulatory" evidence="5">
    <location>
        <begin position="5"/>
        <end position="121"/>
    </location>
</feature>
<dbReference type="PANTHER" id="PTHR43214">
    <property type="entry name" value="TWO-COMPONENT RESPONSE REGULATOR"/>
    <property type="match status" value="1"/>
</dbReference>
<dbReference type="GO" id="GO:0003677">
    <property type="term" value="F:DNA binding"/>
    <property type="evidence" value="ECO:0007669"/>
    <property type="project" value="UniProtKB-KW"/>
</dbReference>
<dbReference type="CDD" id="cd17535">
    <property type="entry name" value="REC_NarL-like"/>
    <property type="match status" value="1"/>
</dbReference>
<dbReference type="InterPro" id="IPR011006">
    <property type="entry name" value="CheY-like_superfamily"/>
</dbReference>